<dbReference type="InterPro" id="IPR002885">
    <property type="entry name" value="PPR_rpt"/>
</dbReference>
<organism evidence="3 4">
    <name type="scientific">Saitoella complicata (strain BCRC 22490 / CBS 7301 / JCM 7358 / NBRC 10748 / NRRL Y-17804)</name>
    <dbReference type="NCBI Taxonomy" id="698492"/>
    <lineage>
        <taxon>Eukaryota</taxon>
        <taxon>Fungi</taxon>
        <taxon>Dikarya</taxon>
        <taxon>Ascomycota</taxon>
        <taxon>Taphrinomycotina</taxon>
        <taxon>Taphrinomycotina incertae sedis</taxon>
        <taxon>Saitoella</taxon>
    </lineage>
</organism>
<evidence type="ECO:0000313" key="3">
    <source>
        <dbReference type="EMBL" id="GAO51066.1"/>
    </source>
</evidence>
<feature type="region of interest" description="Disordered" evidence="2">
    <location>
        <begin position="586"/>
        <end position="618"/>
    </location>
</feature>
<feature type="region of interest" description="Disordered" evidence="2">
    <location>
        <begin position="38"/>
        <end position="63"/>
    </location>
</feature>
<feature type="repeat" description="PPR" evidence="1">
    <location>
        <begin position="412"/>
        <end position="447"/>
    </location>
</feature>
<dbReference type="Proteomes" id="UP000033140">
    <property type="component" value="Unassembled WGS sequence"/>
</dbReference>
<accession>A0A0E9NN07</accession>
<evidence type="ECO:0008006" key="5">
    <source>
        <dbReference type="Google" id="ProtNLM"/>
    </source>
</evidence>
<dbReference type="PROSITE" id="PS51375">
    <property type="entry name" value="PPR"/>
    <property type="match status" value="1"/>
</dbReference>
<evidence type="ECO:0000313" key="4">
    <source>
        <dbReference type="Proteomes" id="UP000033140"/>
    </source>
</evidence>
<gene>
    <name evidence="3" type="ORF">G7K_5178-t1</name>
</gene>
<protein>
    <recommendedName>
        <fullName evidence="5">Pentacotripeptide-repeat region of PRORP domain-containing protein</fullName>
    </recommendedName>
</protein>
<dbReference type="AlphaFoldDB" id="A0A0E9NN07"/>
<evidence type="ECO:0000256" key="2">
    <source>
        <dbReference type="SAM" id="MobiDB-lite"/>
    </source>
</evidence>
<reference evidence="3 4" key="2">
    <citation type="journal article" date="2014" name="J. Gen. Appl. Microbiol.">
        <title>The early diverging ascomycetous budding yeast Saitoella complicata has three histone deacetylases belonging to the Clr6, Hos2, and Rpd3 lineages.</title>
        <authorList>
            <person name="Nishida H."/>
            <person name="Matsumoto T."/>
            <person name="Kondo S."/>
            <person name="Hamamoto M."/>
            <person name="Yoshikawa H."/>
        </authorList>
    </citation>
    <scope>NUCLEOTIDE SEQUENCE [LARGE SCALE GENOMIC DNA]</scope>
    <source>
        <strain evidence="3 4">NRRL Y-17804</strain>
    </source>
</reference>
<sequence length="640" mass="71898">MVLGTPGLRGVGRLVAQPKLSSARPVIPALSCCANVRPVRSNHQSAPHERPRPPGRGFKGRARVRPSGGIDWSTASNLPEVAEGAFSRELERFRDYVTSNEVHQYEKLYLKLHDVGLLRAGDIARMCRAMQHIPISEMPLELLEILVNDIVEKIVPSGSMVFVHLMSIFTKLGLSAQASQIWEYARALPNPPREFESEPPGVDIAGYVDSKVYGAALIHFRDKSIEEVNALIDEVHTRKLPPTALFYSGVVSAKIRYGQHVEAMDTLTLLIEEYAGDRGALSPIPFEHMLSFYLQPERVGEASSVDAAWVVWKKAAQVNISLRPPLITTLLVAVRDLPAPSDTTEMAAAERKVKMFMEIIDTNARLASHPVPVQHISIVIHSLFTLMHLSPEHIGWMIKGLVQTLRETKLLNYHLYAILIQGYVKDSGDYTKGFDLLKDMADDGLDPSHPQIYKALLWSFQWDDRVPWKTIGECWAVLEERREGLVDVKDFLALRTAVFKKADSEHILPRVLSRIRQAYKKASGPIPEWIPEWENKLAEKANEDVEHALRKYLGRIRKAYEKPNSGKIPEWITEWEKRLAEKESEDVKLSGSSKDVAADHDQASVHAQQQSQDANADETPKTIVHVDHLSPHHPAILCTK</sequence>
<evidence type="ECO:0000256" key="1">
    <source>
        <dbReference type="PROSITE-ProRule" id="PRU00708"/>
    </source>
</evidence>
<keyword evidence="4" id="KW-1185">Reference proteome</keyword>
<name>A0A0E9NN07_SAICN</name>
<dbReference type="EMBL" id="BACD03000040">
    <property type="protein sequence ID" value="GAO51066.1"/>
    <property type="molecule type" value="Genomic_DNA"/>
</dbReference>
<feature type="compositionally biased region" description="Polar residues" evidence="2">
    <location>
        <begin position="605"/>
        <end position="614"/>
    </location>
</feature>
<comment type="caution">
    <text evidence="3">The sequence shown here is derived from an EMBL/GenBank/DDBJ whole genome shotgun (WGS) entry which is preliminary data.</text>
</comment>
<reference evidence="3 4" key="3">
    <citation type="journal article" date="2015" name="Genome Announc.">
        <title>Draft Genome Sequence of the Archiascomycetous Yeast Saitoella complicata.</title>
        <authorList>
            <person name="Yamauchi K."/>
            <person name="Kondo S."/>
            <person name="Hamamoto M."/>
            <person name="Takahashi Y."/>
            <person name="Ogura Y."/>
            <person name="Hayashi T."/>
            <person name="Nishida H."/>
        </authorList>
    </citation>
    <scope>NUCLEOTIDE SEQUENCE [LARGE SCALE GENOMIC DNA]</scope>
    <source>
        <strain evidence="3 4">NRRL Y-17804</strain>
    </source>
</reference>
<reference evidence="3 4" key="1">
    <citation type="journal article" date="2011" name="J. Gen. Appl. Microbiol.">
        <title>Draft genome sequencing of the enigmatic yeast Saitoella complicata.</title>
        <authorList>
            <person name="Nishida H."/>
            <person name="Hamamoto M."/>
            <person name="Sugiyama J."/>
        </authorList>
    </citation>
    <scope>NUCLEOTIDE SEQUENCE [LARGE SCALE GENOMIC DNA]</scope>
    <source>
        <strain evidence="3 4">NRRL Y-17804</strain>
    </source>
</reference>
<proteinExistence type="predicted"/>